<dbReference type="GO" id="GO:0031965">
    <property type="term" value="C:nuclear membrane"/>
    <property type="evidence" value="ECO:0007669"/>
    <property type="project" value="UniProtKB-SubCell"/>
</dbReference>
<comment type="subcellular location">
    <subcellularLocation>
        <location evidence="7">Nucleus</location>
        <location evidence="7">Nuclear pore complex</location>
    </subcellularLocation>
    <subcellularLocation>
        <location evidence="7">Nucleus membrane</location>
    </subcellularLocation>
</comment>
<dbReference type="GO" id="GO:0000973">
    <property type="term" value="P:post-transcriptional tethering of RNA polymerase II gene DNA at nuclear periphery"/>
    <property type="evidence" value="ECO:0007669"/>
    <property type="project" value="TreeGrafter"/>
</dbReference>
<keyword evidence="3" id="KW-0653">Protein transport</keyword>
<keyword evidence="6 7" id="KW-0539">Nucleus</keyword>
<keyword evidence="9" id="KW-1185">Reference proteome</keyword>
<comment type="subunit">
    <text evidence="7">Part of the nuclear pore complex (NPC).</text>
</comment>
<dbReference type="Gene3D" id="1.20.190.50">
    <property type="match status" value="1"/>
</dbReference>
<protein>
    <recommendedName>
        <fullName evidence="7">Nuclear pore complex protein</fullName>
    </recommendedName>
</protein>
<reference evidence="8" key="1">
    <citation type="submission" date="2022-03" db="EMBL/GenBank/DDBJ databases">
        <authorList>
            <person name="Legras J.-L."/>
            <person name="Devillers H."/>
            <person name="Grondin C."/>
        </authorList>
    </citation>
    <scope>NUCLEOTIDE SEQUENCE</scope>
    <source>
        <strain evidence="8">CLIB 1423</strain>
    </source>
</reference>
<dbReference type="Pfam" id="PF04121">
    <property type="entry name" value="Nup84_Nup100"/>
    <property type="match status" value="1"/>
</dbReference>
<dbReference type="GO" id="GO:0006406">
    <property type="term" value="P:mRNA export from nucleus"/>
    <property type="evidence" value="ECO:0007669"/>
    <property type="project" value="TreeGrafter"/>
</dbReference>
<keyword evidence="1 7" id="KW-0813">Transport</keyword>
<name>A0A9P0VZF3_9ASCO</name>
<dbReference type="AlphaFoldDB" id="A0A9P0VZF3"/>
<gene>
    <name evidence="8" type="ORF">CLIB1423_13S01134</name>
</gene>
<evidence type="ECO:0000256" key="1">
    <source>
        <dbReference type="ARBA" id="ARBA00022448"/>
    </source>
</evidence>
<keyword evidence="5 7" id="KW-0906">Nuclear pore complex</keyword>
<dbReference type="OrthoDB" id="3098at2759"/>
<evidence type="ECO:0000256" key="5">
    <source>
        <dbReference type="ARBA" id="ARBA00023132"/>
    </source>
</evidence>
<dbReference type="PANTHER" id="PTHR13003">
    <property type="entry name" value="NUP107-RELATED"/>
    <property type="match status" value="1"/>
</dbReference>
<dbReference type="GO" id="GO:0006606">
    <property type="term" value="P:protein import into nucleus"/>
    <property type="evidence" value="ECO:0007669"/>
    <property type="project" value="TreeGrafter"/>
</dbReference>
<dbReference type="EMBL" id="CAKXYY010000013">
    <property type="protein sequence ID" value="CAH2353889.1"/>
    <property type="molecule type" value="Genomic_DNA"/>
</dbReference>
<keyword evidence="2" id="KW-0509">mRNA transport</keyword>
<evidence type="ECO:0000256" key="6">
    <source>
        <dbReference type="ARBA" id="ARBA00023242"/>
    </source>
</evidence>
<evidence type="ECO:0000313" key="9">
    <source>
        <dbReference type="Proteomes" id="UP000837801"/>
    </source>
</evidence>
<dbReference type="PANTHER" id="PTHR13003:SF2">
    <property type="entry name" value="NUCLEAR PORE COMPLEX PROTEIN NUP107"/>
    <property type="match status" value="1"/>
</dbReference>
<dbReference type="InterPro" id="IPR007252">
    <property type="entry name" value="Nup84/Nup107"/>
</dbReference>
<keyword evidence="4 7" id="KW-0811">Translocation</keyword>
<evidence type="ECO:0000313" key="8">
    <source>
        <dbReference type="EMBL" id="CAH2353889.1"/>
    </source>
</evidence>
<comment type="similarity">
    <text evidence="7">Belongs to the nucleoporin Nup84/Nup107 family.</text>
</comment>
<organism evidence="8 9">
    <name type="scientific">[Candida] railenensis</name>
    <dbReference type="NCBI Taxonomy" id="45579"/>
    <lineage>
        <taxon>Eukaryota</taxon>
        <taxon>Fungi</taxon>
        <taxon>Dikarya</taxon>
        <taxon>Ascomycota</taxon>
        <taxon>Saccharomycotina</taxon>
        <taxon>Pichiomycetes</taxon>
        <taxon>Debaryomycetaceae</taxon>
        <taxon>Kurtzmaniella</taxon>
    </lineage>
</organism>
<dbReference type="Proteomes" id="UP000837801">
    <property type="component" value="Unassembled WGS sequence"/>
</dbReference>
<dbReference type="GO" id="GO:0017056">
    <property type="term" value="F:structural constituent of nuclear pore"/>
    <property type="evidence" value="ECO:0007669"/>
    <property type="project" value="UniProtKB-UniRule"/>
</dbReference>
<evidence type="ECO:0000256" key="4">
    <source>
        <dbReference type="ARBA" id="ARBA00023010"/>
    </source>
</evidence>
<sequence>MSSFLSPFAKFDPKSPNSAVAQQFATTVQGFQSNSGSADANAFQVVEQFKGIAASFALSYGDYELNFTAKQPAPEYVSENLQNFDLETKLWHLFIILYGFRIQDGEGQLLPENEHSSDAVREHNYLIKHTKIKEISLIIHWLQENSKTTEVPSDFSSKWKKTQSMLQNKEYYNLSSAAPLQSNDSVRYLDSDAPIRESLLLEQDDISEDTANFRTIYKLVLDNRIEEAIEFSNNTGNFTLSLILLGAVHDYLDPIVDENNLNLEVEDITTSEPSGQRHKSLWRKTVYKLSQQTGINSYEKLIYSYLCGGEVSMNLKEASNSWEDQLLIYLNQLFKHSISEVYANENEDSSSIPLPQSDSIDSILNILSETTDADHPLRIMSGGIMINQLHKVLHSTIKNLLADDEGVDDYIIRVVTHLSIFLYNIDQSVDSISSKDLTKIISLYTRYLSKNKLEEFIPIYLQFIPNEKDARECYSLFLSSLTDDEKRRKQLDMAKRFVTDDIPSNSDSDEMDIDEGKMVNVLRRTVERVMIETAPHYTSSGGSIVVEIDEVDDIDYKLYRSVEWFYENRMYEDAITATIVVFRRFLLSGKLASLKKFSEGKSFKQLIKNYDVEINTKLLSSSVAKPKVNEEMKEELSQYDLFIQGLTLLDEQKRFWELNKFNGVNSDDKSTFWKSNHLQMSVEKITSNLNKLIFNWFKVLIKSENVSGVDVKLFKEYRSIYAPFLTIELLQIYQFARLNDWKYMRSAFELINLVANDEENDLLSCFVSSGRLNEFVKRSGELAAIASERGIKGIFY</sequence>
<comment type="caution">
    <text evidence="8">The sequence shown here is derived from an EMBL/GenBank/DDBJ whole genome shotgun (WGS) entry which is preliminary data.</text>
</comment>
<dbReference type="Gene3D" id="1.10.3450.20">
    <property type="match status" value="1"/>
</dbReference>
<evidence type="ECO:0000256" key="7">
    <source>
        <dbReference type="RuleBase" id="RU365072"/>
    </source>
</evidence>
<comment type="function">
    <text evidence="7">Functions as a component of the nuclear pore complex (NPC).</text>
</comment>
<accession>A0A9P0VZF3</accession>
<proteinExistence type="inferred from homology"/>
<evidence type="ECO:0000256" key="2">
    <source>
        <dbReference type="ARBA" id="ARBA00022816"/>
    </source>
</evidence>
<dbReference type="GO" id="GO:0031080">
    <property type="term" value="C:nuclear pore outer ring"/>
    <property type="evidence" value="ECO:0007669"/>
    <property type="project" value="TreeGrafter"/>
</dbReference>
<keyword evidence="7" id="KW-0472">Membrane</keyword>
<evidence type="ECO:0000256" key="3">
    <source>
        <dbReference type="ARBA" id="ARBA00022927"/>
    </source>
</evidence>